<organism evidence="2 3">
    <name type="scientific">Fibrivirga algicola</name>
    <dbReference type="NCBI Taxonomy" id="2950420"/>
    <lineage>
        <taxon>Bacteria</taxon>
        <taxon>Pseudomonadati</taxon>
        <taxon>Bacteroidota</taxon>
        <taxon>Cytophagia</taxon>
        <taxon>Cytophagales</taxon>
        <taxon>Spirosomataceae</taxon>
        <taxon>Fibrivirga</taxon>
    </lineage>
</organism>
<evidence type="ECO:0000313" key="2">
    <source>
        <dbReference type="EMBL" id="NID13165.1"/>
    </source>
</evidence>
<proteinExistence type="predicted"/>
<dbReference type="RefSeq" id="WP_166693775.1">
    <property type="nucleotide sequence ID" value="NZ_WAEL01000010.1"/>
</dbReference>
<gene>
    <name evidence="2" type="ORF">F7231_23540</name>
</gene>
<dbReference type="EMBL" id="WAEL01000010">
    <property type="protein sequence ID" value="NID13165.1"/>
    <property type="molecule type" value="Genomic_DNA"/>
</dbReference>
<dbReference type="PANTHER" id="PTHR41913:SF1">
    <property type="entry name" value="DUF1684 DOMAIN-CONTAINING PROTEIN"/>
    <property type="match status" value="1"/>
</dbReference>
<dbReference type="Proteomes" id="UP000606008">
    <property type="component" value="Unassembled WGS sequence"/>
</dbReference>
<protein>
    <submittedName>
        <fullName evidence="2">DUF1684 domain-containing protein</fullName>
    </submittedName>
</protein>
<dbReference type="Pfam" id="PF07920">
    <property type="entry name" value="DUF1684"/>
    <property type="match status" value="1"/>
</dbReference>
<feature type="transmembrane region" description="Helical" evidence="1">
    <location>
        <begin position="12"/>
        <end position="32"/>
    </location>
</feature>
<comment type="caution">
    <text evidence="2">The sequence shown here is derived from an EMBL/GenBank/DDBJ whole genome shotgun (WGS) entry which is preliminary data.</text>
</comment>
<reference evidence="3" key="2">
    <citation type="submission" date="2023-07" db="EMBL/GenBank/DDBJ databases">
        <authorList>
            <person name="Jung D.-H."/>
        </authorList>
    </citation>
    <scope>NUCLEOTIDE SEQUENCE [LARGE SCALE GENOMIC DNA]</scope>
    <source>
        <strain evidence="3">JA-25</strain>
    </source>
</reference>
<keyword evidence="1" id="KW-1133">Transmembrane helix</keyword>
<evidence type="ECO:0000313" key="3">
    <source>
        <dbReference type="Proteomes" id="UP000606008"/>
    </source>
</evidence>
<dbReference type="PANTHER" id="PTHR41913">
    <property type="entry name" value="DUF1684 DOMAIN-CONTAINING PROTEIN"/>
    <property type="match status" value="1"/>
</dbReference>
<sequence>MDELQREAGPTNPYATTFFWIWGLALVGLVGFRTDTPSYREQLDSWHRQRIESLTSETGWLNLAGLFWLKDGDNKAGTAAGNDLTLPAGKAPTRLGTFRLANGVVQFEAAPGAAVQANNEPITRPTTLFAPELTKPVTLTSGSLRAFVIKRGSRYALRLRDLQSPLPTEFKGIDRFPADESFRVKAQFELSTEARTIPILDVTGQTAQQPLAGTLVFDLDGKTQRLDAISEGDKLFILFGDATNTHDTYGSGRFLYVDKPGVDGQTVIDFNRSINPPCAFTPFATCPLPPKQNRLAVAVTAGEKRYGTH</sequence>
<keyword evidence="1" id="KW-0812">Transmembrane</keyword>
<reference evidence="3" key="1">
    <citation type="submission" date="2019-09" db="EMBL/GenBank/DDBJ databases">
        <authorList>
            <person name="Jung D.-H."/>
        </authorList>
    </citation>
    <scope>NUCLEOTIDE SEQUENCE [LARGE SCALE GENOMIC DNA]</scope>
    <source>
        <strain evidence="3">JA-25</strain>
    </source>
</reference>
<name>A0ABX0QL19_9BACT</name>
<accession>A0ABX0QL19</accession>
<dbReference type="InterPro" id="IPR012467">
    <property type="entry name" value="DUF1684"/>
</dbReference>
<evidence type="ECO:0000256" key="1">
    <source>
        <dbReference type="SAM" id="Phobius"/>
    </source>
</evidence>
<keyword evidence="3" id="KW-1185">Reference proteome</keyword>
<keyword evidence="1" id="KW-0472">Membrane</keyword>